<dbReference type="AlphaFoldDB" id="A0A1D7UAC5"/>
<evidence type="ECO:0000259" key="1">
    <source>
        <dbReference type="Pfam" id="PF09977"/>
    </source>
</evidence>
<dbReference type="Proteomes" id="UP000094969">
    <property type="component" value="Chromosome"/>
</dbReference>
<reference evidence="3 4" key="1">
    <citation type="journal article" date="2015" name="Antonie Van Leeuwenhoek">
        <title>Bosea vaviloviae sp. nov., a new species of slow-growing rhizobia isolated from nodules of the relict species Vavilovia formosa (Stev.) Fed.</title>
        <authorList>
            <person name="Safronova V.I."/>
            <person name="Kuznetsova I.G."/>
            <person name="Sazanova A.L."/>
            <person name="Kimeklis A.K."/>
            <person name="Belimov A.A."/>
            <person name="Andronov E.E."/>
            <person name="Pinaev A.G."/>
            <person name="Chizhevskaya E.P."/>
            <person name="Pukhaev A.R."/>
            <person name="Popov K.P."/>
            <person name="Willems A."/>
            <person name="Tikhonovich I.A."/>
        </authorList>
    </citation>
    <scope>NUCLEOTIDE SEQUENCE [LARGE SCALE GENOMIC DNA]</scope>
    <source>
        <strain evidence="3 4">Vaf18</strain>
    </source>
</reference>
<keyword evidence="4" id="KW-1185">Reference proteome</keyword>
<accession>A0A1D7UAC5</accession>
<dbReference type="InterPro" id="IPR028087">
    <property type="entry name" value="Tad_N"/>
</dbReference>
<evidence type="ECO:0000313" key="3">
    <source>
        <dbReference type="EMBL" id="AOO84337.1"/>
    </source>
</evidence>
<dbReference type="RefSeq" id="WP_069693526.1">
    <property type="nucleotide sequence ID" value="NZ_CP017147.1"/>
</dbReference>
<organism evidence="3 4">
    <name type="scientific">Bosea vaviloviae</name>
    <dbReference type="NCBI Taxonomy" id="1526658"/>
    <lineage>
        <taxon>Bacteria</taxon>
        <taxon>Pseudomonadati</taxon>
        <taxon>Pseudomonadota</taxon>
        <taxon>Alphaproteobacteria</taxon>
        <taxon>Hyphomicrobiales</taxon>
        <taxon>Boseaceae</taxon>
        <taxon>Bosea</taxon>
    </lineage>
</organism>
<dbReference type="Pfam" id="PF09977">
    <property type="entry name" value="Tad_C"/>
    <property type="match status" value="1"/>
</dbReference>
<dbReference type="STRING" id="1526658.BHK69_09940"/>
<protein>
    <submittedName>
        <fullName evidence="3">Uncharacterized protein</fullName>
    </submittedName>
</protein>
<proteinExistence type="predicted"/>
<dbReference type="OrthoDB" id="7630116at2"/>
<sequence length="569" mass="58280">MNRSFKAFAKNERGGAALLFAAGIFVLFGFGAMAVDVGSFFYEKRRQQTANDLSALAAAADLPRAKAAAQATAGRNGYPANTVLAVQTGIYNADSTIPVNNRFTPSTGTTANAVKVEMRGVTQMMLGRVLAASPPSTAQASTTLASFSSGDVPIGSSAIAVQDAQAAFAVGSRLAQLDGGLLNSLLSSLLGSSVSLSVMDYTGLAQARIDLFTFSKYLAVRANLSAVTYDDVLKANVKLGDVLYAAQQAARDNSTSSVTANDALSRLATATASSTQRVDLTKLISFGPAGQTALSLPGPIVASLSALDLVSAVAQISNGTRQIDTGLSINIPGIAAVSLKLAIGERPVGTSLVSVGRAGATVHTAQTRLLLTINLVGSGQASLVSLPLYLELAAATAKLTSVQCNAGDVTTSRVTLGVTPAVVDAWIGQVSLTDFNNFSTAPNPPAAVVLNVLGLFKVTLRAHATMTNLAETPVSFTYPEILRGDKRTTSTQNFTASLLSRLFGDLVVRLDPLGLDLGGVGNLVSGIVTAAATPIDQLLTGVLGTLGIGLGQADSWVTGVRCGGSLLVR</sequence>
<evidence type="ECO:0000259" key="2">
    <source>
        <dbReference type="Pfam" id="PF13400"/>
    </source>
</evidence>
<evidence type="ECO:0000313" key="4">
    <source>
        <dbReference type="Proteomes" id="UP000094969"/>
    </source>
</evidence>
<dbReference type="Pfam" id="PF13400">
    <property type="entry name" value="Tad"/>
    <property type="match status" value="1"/>
</dbReference>
<dbReference type="EMBL" id="CP017147">
    <property type="protein sequence ID" value="AOO84337.1"/>
    <property type="molecule type" value="Genomic_DNA"/>
</dbReference>
<dbReference type="InterPro" id="IPR018705">
    <property type="entry name" value="DUF2134_membrane"/>
</dbReference>
<feature type="domain" description="DUF2134" evidence="1">
    <location>
        <begin position="64"/>
        <end position="140"/>
    </location>
</feature>
<feature type="domain" description="Putative Flp pilus-assembly TadG-like N-terminal" evidence="2">
    <location>
        <begin position="15"/>
        <end position="61"/>
    </location>
</feature>
<name>A0A1D7UAC5_9HYPH</name>
<dbReference type="KEGG" id="bvv:BHK69_09940"/>
<gene>
    <name evidence="3" type="ORF">BHK69_09940</name>
</gene>